<reference evidence="1 2" key="1">
    <citation type="submission" date="2016-11" db="EMBL/GenBank/DDBJ databases">
        <title>The macronuclear genome of Stentor coeruleus: a giant cell with tiny introns.</title>
        <authorList>
            <person name="Slabodnick M."/>
            <person name="Ruby J.G."/>
            <person name="Reiff S.B."/>
            <person name="Swart E.C."/>
            <person name="Gosai S."/>
            <person name="Prabakaran S."/>
            <person name="Witkowska E."/>
            <person name="Larue G.E."/>
            <person name="Fisher S."/>
            <person name="Freeman R.M."/>
            <person name="Gunawardena J."/>
            <person name="Chu W."/>
            <person name="Stover N.A."/>
            <person name="Gregory B.D."/>
            <person name="Nowacki M."/>
            <person name="Derisi J."/>
            <person name="Roy S.W."/>
            <person name="Marshall W.F."/>
            <person name="Sood P."/>
        </authorList>
    </citation>
    <scope>NUCLEOTIDE SEQUENCE [LARGE SCALE GENOMIC DNA]</scope>
    <source>
        <strain evidence="1">WM001</strain>
    </source>
</reference>
<organism evidence="1 2">
    <name type="scientific">Stentor coeruleus</name>
    <dbReference type="NCBI Taxonomy" id="5963"/>
    <lineage>
        <taxon>Eukaryota</taxon>
        <taxon>Sar</taxon>
        <taxon>Alveolata</taxon>
        <taxon>Ciliophora</taxon>
        <taxon>Postciliodesmatophora</taxon>
        <taxon>Heterotrichea</taxon>
        <taxon>Heterotrichida</taxon>
        <taxon>Stentoridae</taxon>
        <taxon>Stentor</taxon>
    </lineage>
</organism>
<gene>
    <name evidence="1" type="ORF">SteCoe_2213</name>
</gene>
<dbReference type="Proteomes" id="UP000187209">
    <property type="component" value="Unassembled WGS sequence"/>
</dbReference>
<dbReference type="EMBL" id="MPUH01000024">
    <property type="protein sequence ID" value="OMJ94568.1"/>
    <property type="molecule type" value="Genomic_DNA"/>
</dbReference>
<protein>
    <submittedName>
        <fullName evidence="1">Uncharacterized protein</fullName>
    </submittedName>
</protein>
<sequence length="131" mass="14751">MSDPLIFISQLLSKLTKNEPEPLNNEDILPLKNILKIEIFFKLKALSSLGLIAKDEIIELLLNLYEEIFLSAIQNMLQESSERVHKTGMVYQHNNSSLDSGEQTFSFGKSLQLTNSLPEFKGAEGALKLKN</sequence>
<comment type="caution">
    <text evidence="1">The sequence shown here is derived from an EMBL/GenBank/DDBJ whole genome shotgun (WGS) entry which is preliminary data.</text>
</comment>
<proteinExistence type="predicted"/>
<evidence type="ECO:0000313" key="1">
    <source>
        <dbReference type="EMBL" id="OMJ94568.1"/>
    </source>
</evidence>
<dbReference type="AlphaFoldDB" id="A0A1R2CZY0"/>
<accession>A0A1R2CZY0</accession>
<evidence type="ECO:0000313" key="2">
    <source>
        <dbReference type="Proteomes" id="UP000187209"/>
    </source>
</evidence>
<keyword evidence="2" id="KW-1185">Reference proteome</keyword>
<name>A0A1R2CZY0_9CILI</name>